<feature type="chain" id="PRO_5037802093" description="L,D-transpeptidase catalytic domain" evidence="1">
    <location>
        <begin position="20"/>
        <end position="251"/>
    </location>
</feature>
<evidence type="ECO:0000313" key="3">
    <source>
        <dbReference type="Proteomes" id="UP000619457"/>
    </source>
</evidence>
<dbReference type="PANTHER" id="PTHR38477">
    <property type="entry name" value="HYPOTHETICAL EXPORTED PROTEIN"/>
    <property type="match status" value="1"/>
</dbReference>
<evidence type="ECO:0000313" key="2">
    <source>
        <dbReference type="EMBL" id="GGZ28043.1"/>
    </source>
</evidence>
<dbReference type="PANTHER" id="PTHR38477:SF1">
    <property type="entry name" value="MUREIN L,D-TRANSPEPTIDASE CATALYTIC DOMAIN FAMILY PROTEIN"/>
    <property type="match status" value="1"/>
</dbReference>
<dbReference type="RefSeq" id="WP_018472968.1">
    <property type="nucleotide sequence ID" value="NZ_BMWX01000003.1"/>
</dbReference>
<dbReference type="Proteomes" id="UP000619457">
    <property type="component" value="Unassembled WGS sequence"/>
</dbReference>
<proteinExistence type="predicted"/>
<keyword evidence="3" id="KW-1185">Reference proteome</keyword>
<feature type="signal peptide" evidence="1">
    <location>
        <begin position="1"/>
        <end position="19"/>
    </location>
</feature>
<keyword evidence="1" id="KW-0732">Signal</keyword>
<sequence>MLKKSLLTIATLITLSLFAFRPSGQAQLSIHKNLASNTSTEAVISLITEKLATNPAIGLPNQAAITIGVTGYLKLVKKGLIAINKPLTIIDFSLPSSEKRLWTIDMVSGAILHHTWVAHGRNSGQLMAKNFSNTNSSYMSSLGFYKTSETYQGKHGYSLRLDGLEKGLNDNARTRAIVIHGADYANPEFIEKTGRLGRSLGCPALPMDQYQEIIDTIKEDGCLYIYATDQKYLKSSAFIPQNSESNLIASN</sequence>
<dbReference type="AlphaFoldDB" id="A0A918Q014"/>
<protein>
    <recommendedName>
        <fullName evidence="4">L,D-transpeptidase catalytic domain</fullName>
    </recommendedName>
</protein>
<reference evidence="2" key="1">
    <citation type="journal article" date="2014" name="Int. J. Syst. Evol. Microbiol.">
        <title>Complete genome sequence of Corynebacterium casei LMG S-19264T (=DSM 44701T), isolated from a smear-ripened cheese.</title>
        <authorList>
            <consortium name="US DOE Joint Genome Institute (JGI-PGF)"/>
            <person name="Walter F."/>
            <person name="Albersmeier A."/>
            <person name="Kalinowski J."/>
            <person name="Ruckert C."/>
        </authorList>
    </citation>
    <scope>NUCLEOTIDE SEQUENCE</scope>
    <source>
        <strain evidence="2">KCTC 12368</strain>
    </source>
</reference>
<dbReference type="InterPro" id="IPR032676">
    <property type="entry name" value="YkuD_2"/>
</dbReference>
<name>A0A918Q014_9BACT</name>
<dbReference type="Pfam" id="PF13645">
    <property type="entry name" value="YkuD_2"/>
    <property type="match status" value="1"/>
</dbReference>
<gene>
    <name evidence="2" type="ORF">GCM10007049_21190</name>
</gene>
<evidence type="ECO:0000256" key="1">
    <source>
        <dbReference type="SAM" id="SignalP"/>
    </source>
</evidence>
<organism evidence="2 3">
    <name type="scientific">Echinicola pacifica</name>
    <dbReference type="NCBI Taxonomy" id="346377"/>
    <lineage>
        <taxon>Bacteria</taxon>
        <taxon>Pseudomonadati</taxon>
        <taxon>Bacteroidota</taxon>
        <taxon>Cytophagia</taxon>
        <taxon>Cytophagales</taxon>
        <taxon>Cyclobacteriaceae</taxon>
        <taxon>Echinicola</taxon>
    </lineage>
</organism>
<reference evidence="2" key="2">
    <citation type="submission" date="2020-09" db="EMBL/GenBank/DDBJ databases">
        <authorList>
            <person name="Sun Q."/>
            <person name="Kim S."/>
        </authorList>
    </citation>
    <scope>NUCLEOTIDE SEQUENCE</scope>
    <source>
        <strain evidence="2">KCTC 12368</strain>
    </source>
</reference>
<accession>A0A918Q014</accession>
<evidence type="ECO:0008006" key="4">
    <source>
        <dbReference type="Google" id="ProtNLM"/>
    </source>
</evidence>
<dbReference type="EMBL" id="BMWX01000003">
    <property type="protein sequence ID" value="GGZ28043.1"/>
    <property type="molecule type" value="Genomic_DNA"/>
</dbReference>
<comment type="caution">
    <text evidence="2">The sequence shown here is derived from an EMBL/GenBank/DDBJ whole genome shotgun (WGS) entry which is preliminary data.</text>
</comment>